<reference evidence="2 3" key="2">
    <citation type="submission" date="2017-10" db="EMBL/GenBank/DDBJ databases">
        <title>Extensive intraspecific genome diversity in a model arbuscular mycorrhizal fungus.</title>
        <authorList>
            <person name="Chen E.C.H."/>
            <person name="Morin E."/>
            <person name="Baudet D."/>
            <person name="Noel J."/>
            <person name="Ndikumana S."/>
            <person name="Charron P."/>
            <person name="St-Onge C."/>
            <person name="Giorgi J."/>
            <person name="Grigoriev I.V."/>
            <person name="Roux C."/>
            <person name="Martin F.M."/>
            <person name="Corradi N."/>
        </authorList>
    </citation>
    <scope>NUCLEOTIDE SEQUENCE [LARGE SCALE GENOMIC DNA]</scope>
    <source>
        <strain evidence="2 3">C2</strain>
    </source>
</reference>
<proteinExistence type="predicted"/>
<sequence length="244" mass="27690">MVFCKCQECKALNIVAGGREVSTVTKWRHNKKENEWHTYLDNFDSMFSINDPLTNQENELELVQNQYQKQDIFQREIVNQNESEDLGVDSSYEKYNELSPNNDSPIHPADDISLRDNESDNSEPSLDDSIYSADISLEDYDSEYLDITPDSSQNSNDDDDLEESQNSNDDNDDLEESLSDMSIDDDVIDDSNETVSELSESMILTLHLLDLKCKHNFTNNAFTDILNLIGGGLGEGSTLYLAKQ</sequence>
<name>A0A2N1M5I8_9GLOM</name>
<feature type="region of interest" description="Disordered" evidence="1">
    <location>
        <begin position="93"/>
        <end position="132"/>
    </location>
</feature>
<feature type="compositionally biased region" description="Acidic residues" evidence="1">
    <location>
        <begin position="156"/>
        <end position="187"/>
    </location>
</feature>
<gene>
    <name evidence="2" type="ORF">RhiirC2_721568</name>
</gene>
<protein>
    <submittedName>
        <fullName evidence="2">Uncharacterized protein</fullName>
    </submittedName>
</protein>
<dbReference type="EMBL" id="LLXL01004986">
    <property type="protein sequence ID" value="PKK56903.1"/>
    <property type="molecule type" value="Genomic_DNA"/>
</dbReference>
<evidence type="ECO:0000313" key="3">
    <source>
        <dbReference type="Proteomes" id="UP000233469"/>
    </source>
</evidence>
<comment type="caution">
    <text evidence="2">The sequence shown here is derived from an EMBL/GenBank/DDBJ whole genome shotgun (WGS) entry which is preliminary data.</text>
</comment>
<accession>A0A2N1M5I8</accession>
<dbReference type="AlphaFoldDB" id="A0A2N1M5I8"/>
<evidence type="ECO:0000313" key="2">
    <source>
        <dbReference type="EMBL" id="PKK56903.1"/>
    </source>
</evidence>
<dbReference type="Proteomes" id="UP000233469">
    <property type="component" value="Unassembled WGS sequence"/>
</dbReference>
<evidence type="ECO:0000256" key="1">
    <source>
        <dbReference type="SAM" id="MobiDB-lite"/>
    </source>
</evidence>
<organism evidence="2 3">
    <name type="scientific">Rhizophagus irregularis</name>
    <dbReference type="NCBI Taxonomy" id="588596"/>
    <lineage>
        <taxon>Eukaryota</taxon>
        <taxon>Fungi</taxon>
        <taxon>Fungi incertae sedis</taxon>
        <taxon>Mucoromycota</taxon>
        <taxon>Glomeromycotina</taxon>
        <taxon>Glomeromycetes</taxon>
        <taxon>Glomerales</taxon>
        <taxon>Glomeraceae</taxon>
        <taxon>Rhizophagus</taxon>
    </lineage>
</organism>
<feature type="compositionally biased region" description="Basic and acidic residues" evidence="1">
    <location>
        <begin position="108"/>
        <end position="118"/>
    </location>
</feature>
<feature type="non-terminal residue" evidence="2">
    <location>
        <position position="244"/>
    </location>
</feature>
<reference evidence="2 3" key="1">
    <citation type="submission" date="2016-04" db="EMBL/GenBank/DDBJ databases">
        <title>Genome analyses suggest a sexual origin of heterokaryosis in a supposedly ancient asexual fungus.</title>
        <authorList>
            <person name="Ropars J."/>
            <person name="Sedzielewska K."/>
            <person name="Noel J."/>
            <person name="Charron P."/>
            <person name="Farinelli L."/>
            <person name="Marton T."/>
            <person name="Kruger M."/>
            <person name="Pelin A."/>
            <person name="Brachmann A."/>
            <person name="Corradi N."/>
        </authorList>
    </citation>
    <scope>NUCLEOTIDE SEQUENCE [LARGE SCALE GENOMIC DNA]</scope>
    <source>
        <strain evidence="2 3">C2</strain>
    </source>
</reference>
<feature type="region of interest" description="Disordered" evidence="1">
    <location>
        <begin position="145"/>
        <end position="187"/>
    </location>
</feature>